<dbReference type="EMBL" id="CP011502">
    <property type="protein sequence ID" value="ALX04410.1"/>
    <property type="molecule type" value="Genomic_DNA"/>
</dbReference>
<dbReference type="Pfam" id="PF13539">
    <property type="entry name" value="Peptidase_M15_4"/>
    <property type="match status" value="1"/>
</dbReference>
<dbReference type="Proteomes" id="UP000067689">
    <property type="component" value="Chromosome"/>
</dbReference>
<dbReference type="AlphaFoldDB" id="A0A0U3T0W5"/>
<accession>A0A0U3T0W5</accession>
<dbReference type="SUPFAM" id="SSF55166">
    <property type="entry name" value="Hedgehog/DD-peptidase"/>
    <property type="match status" value="1"/>
</dbReference>
<dbReference type="InterPro" id="IPR009045">
    <property type="entry name" value="Zn_M74/Hedgehog-like"/>
</dbReference>
<reference evidence="2 3" key="1">
    <citation type="journal article" date="1991" name="Int. J. Syst. Bacteriol.">
        <title>Description of the erythromycin-producing bacterium Arthrobacter sp. strain NRRL B-3381 as Aeromicrobium erythreum gen. nov., sp. nov.</title>
        <authorList>
            <person name="Miller E.S."/>
            <person name="Woese C.R."/>
            <person name="Brenner S."/>
        </authorList>
    </citation>
    <scope>NUCLEOTIDE SEQUENCE [LARGE SCALE GENOMIC DNA]</scope>
    <source>
        <strain evidence="2 3">AR18</strain>
    </source>
</reference>
<dbReference type="KEGG" id="aer:AERYTH_06755"/>
<proteinExistence type="predicted"/>
<dbReference type="PATRIC" id="fig|2041.4.peg.1415"/>
<dbReference type="STRING" id="2041.AERYTH_06755"/>
<dbReference type="Gene3D" id="3.30.1380.10">
    <property type="match status" value="1"/>
</dbReference>
<gene>
    <name evidence="2" type="ORF">AERYTH_06755</name>
</gene>
<evidence type="ECO:0000313" key="2">
    <source>
        <dbReference type="EMBL" id="ALX04410.1"/>
    </source>
</evidence>
<evidence type="ECO:0000313" key="3">
    <source>
        <dbReference type="Proteomes" id="UP000067689"/>
    </source>
</evidence>
<evidence type="ECO:0000259" key="1">
    <source>
        <dbReference type="Pfam" id="PF13539"/>
    </source>
</evidence>
<dbReference type="InterPro" id="IPR039561">
    <property type="entry name" value="Peptidase_M15C"/>
</dbReference>
<sequence length="178" mass="20431">MWRSMRGRSWHAGCPVGRDQLRVVRVSYWAFDGYVRRGEIVVHAQHARATAAVFTDLFRMRAPIRSMYRVDRFGWSSALRGADDYASMRADNTSGFNCRQVVGRPGTRSPHAYGNSIDINPWENPFASGYGWTPNSTWQRRTTPAAITYRGANDPVVAVLRRHGFRWLGFADLHHFQR</sequence>
<dbReference type="GO" id="GO:0008233">
    <property type="term" value="F:peptidase activity"/>
    <property type="evidence" value="ECO:0007669"/>
    <property type="project" value="InterPro"/>
</dbReference>
<keyword evidence="3" id="KW-1185">Reference proteome</keyword>
<feature type="domain" description="Peptidase M15C" evidence="1">
    <location>
        <begin position="106"/>
        <end position="177"/>
    </location>
</feature>
<organism evidence="2 3">
    <name type="scientific">Aeromicrobium erythreum</name>
    <dbReference type="NCBI Taxonomy" id="2041"/>
    <lineage>
        <taxon>Bacteria</taxon>
        <taxon>Bacillati</taxon>
        <taxon>Actinomycetota</taxon>
        <taxon>Actinomycetes</taxon>
        <taxon>Propionibacteriales</taxon>
        <taxon>Nocardioidaceae</taxon>
        <taxon>Aeromicrobium</taxon>
    </lineage>
</organism>
<name>A0A0U3T0W5_9ACTN</name>
<protein>
    <recommendedName>
        <fullName evidence="1">Peptidase M15C domain-containing protein</fullName>
    </recommendedName>
</protein>